<evidence type="ECO:0000256" key="6">
    <source>
        <dbReference type="ARBA" id="ARBA00022679"/>
    </source>
</evidence>
<dbReference type="Pfam" id="PF00155">
    <property type="entry name" value="Aminotran_1_2"/>
    <property type="match status" value="1"/>
</dbReference>
<dbReference type="PRINTS" id="PR00035">
    <property type="entry name" value="HTHGNTR"/>
</dbReference>
<evidence type="ECO:0000256" key="3">
    <source>
        <dbReference type="ARBA" id="ARBA00007441"/>
    </source>
</evidence>
<dbReference type="InterPro" id="IPR036390">
    <property type="entry name" value="WH_DNA-bd_sf"/>
</dbReference>
<dbReference type="InterPro" id="IPR015421">
    <property type="entry name" value="PyrdxlP-dep_Trfase_major"/>
</dbReference>
<proteinExistence type="inferred from homology"/>
<dbReference type="InterPro" id="IPR000524">
    <property type="entry name" value="Tscrpt_reg_HTH_GntR"/>
</dbReference>
<keyword evidence="7" id="KW-0663">Pyridoxal phosphate</keyword>
<dbReference type="AlphaFoldDB" id="A0A0L6JPU0"/>
<dbReference type="Gene3D" id="3.40.640.10">
    <property type="entry name" value="Type I PLP-dependent aspartate aminotransferase-like (Major domain)"/>
    <property type="match status" value="1"/>
</dbReference>
<dbReference type="GO" id="GO:0030170">
    <property type="term" value="F:pyridoxal phosphate binding"/>
    <property type="evidence" value="ECO:0007669"/>
    <property type="project" value="InterPro"/>
</dbReference>
<keyword evidence="6 12" id="KW-0808">Transferase</keyword>
<dbReference type="Gene3D" id="3.90.1150.10">
    <property type="entry name" value="Aspartate Aminotransferase, domain 1"/>
    <property type="match status" value="1"/>
</dbReference>
<accession>A0A0L6JPU0</accession>
<evidence type="ECO:0000256" key="2">
    <source>
        <dbReference type="ARBA" id="ARBA00005384"/>
    </source>
</evidence>
<evidence type="ECO:0000256" key="9">
    <source>
        <dbReference type="ARBA" id="ARBA00023125"/>
    </source>
</evidence>
<dbReference type="GO" id="GO:0003700">
    <property type="term" value="F:DNA-binding transcription factor activity"/>
    <property type="evidence" value="ECO:0007669"/>
    <property type="project" value="InterPro"/>
</dbReference>
<protein>
    <submittedName>
        <fullName evidence="12">Transcriptional regulator, GntR family with aminotransferase domain containing protein</fullName>
        <ecNumber evidence="12">2.6.1.57</ecNumber>
    </submittedName>
</protein>
<evidence type="ECO:0000256" key="7">
    <source>
        <dbReference type="ARBA" id="ARBA00022898"/>
    </source>
</evidence>
<evidence type="ECO:0000259" key="11">
    <source>
        <dbReference type="PROSITE" id="PS50949"/>
    </source>
</evidence>
<evidence type="ECO:0000256" key="1">
    <source>
        <dbReference type="ARBA" id="ARBA00001933"/>
    </source>
</evidence>
<dbReference type="GO" id="GO:0008483">
    <property type="term" value="F:transaminase activity"/>
    <property type="evidence" value="ECO:0007669"/>
    <property type="project" value="UniProtKB-KW"/>
</dbReference>
<keyword evidence="13" id="KW-1185">Reference proteome</keyword>
<dbReference type="Pfam" id="PF00392">
    <property type="entry name" value="GntR"/>
    <property type="match status" value="1"/>
</dbReference>
<evidence type="ECO:0000313" key="13">
    <source>
        <dbReference type="Proteomes" id="UP000036923"/>
    </source>
</evidence>
<dbReference type="Gene3D" id="1.10.10.10">
    <property type="entry name" value="Winged helix-like DNA-binding domain superfamily/Winged helix DNA-binding domain"/>
    <property type="match status" value="1"/>
</dbReference>
<dbReference type="InterPro" id="IPR036388">
    <property type="entry name" value="WH-like_DNA-bd_sf"/>
</dbReference>
<sequence>MIEIIELIKFDKDSTLPLYVQLYEKLKTLIGDGTLVCDVRLPSIRQLSKELGINRVTVVTAIRELEKDGYVYTKPGSGTFVSSSFIVTDKSMHLQSNLVLDEVYTQEYASLINNGQVSLTENSINFASATPTPDLFPVDDFKVALNEVLERDKGNAFSYQDSQGYYPLRESICRVLGEAMITCNPDDIQIISGAQQGIDIISKALLRQGDYIITESPTYAGAIAVFKSRGVQIADIELFEDGMSLSVLEYTIKKYKPRLLYTIPSFQNPTGYSCSNHKREQLLKLADKYDLYVIEDDYVSDLDFEGKKYITLKSMDKNNRVIFIKSYSKIFMPGLRLGFMIVPPGILGNVIEAKHATDISTSGLIQRAFDLYIRKGFWDKHSQFMYDVYKERYIKTINALDNNLPQNVTYKKPGGGLNLWLSLPPGFHVNKLASLCALKDIVFAPGKIFYSGNSSQKLNNIRLSFASVYVEHIEHGVGILCKTIELMEQKNESYRNLPIL</sequence>
<dbReference type="SUPFAM" id="SSF53383">
    <property type="entry name" value="PLP-dependent transferases"/>
    <property type="match status" value="1"/>
</dbReference>
<feature type="domain" description="HTH gntR-type" evidence="11">
    <location>
        <begin position="16"/>
        <end position="84"/>
    </location>
</feature>
<dbReference type="RefSeq" id="WP_036942834.1">
    <property type="nucleotide sequence ID" value="NZ_JQKC01000019.1"/>
</dbReference>
<keyword evidence="5 12" id="KW-0032">Aminotransferase</keyword>
<keyword evidence="10" id="KW-0804">Transcription</keyword>
<dbReference type="GO" id="GO:0003677">
    <property type="term" value="F:DNA binding"/>
    <property type="evidence" value="ECO:0007669"/>
    <property type="project" value="UniProtKB-KW"/>
</dbReference>
<organism evidence="12 13">
    <name type="scientific">Pseudobacteroides cellulosolvens ATCC 35603 = DSM 2933</name>
    <dbReference type="NCBI Taxonomy" id="398512"/>
    <lineage>
        <taxon>Bacteria</taxon>
        <taxon>Bacillati</taxon>
        <taxon>Bacillota</taxon>
        <taxon>Clostridia</taxon>
        <taxon>Eubacteriales</taxon>
        <taxon>Oscillospiraceae</taxon>
        <taxon>Pseudobacteroides</taxon>
    </lineage>
</organism>
<dbReference type="InterPro" id="IPR004839">
    <property type="entry name" value="Aminotransferase_I/II_large"/>
</dbReference>
<comment type="similarity">
    <text evidence="2">In the C-terminal section; belongs to the class-I pyridoxal-phosphate-dependent aminotransferase family.</text>
</comment>
<dbReference type="STRING" id="398512.Bccel_2673"/>
<dbReference type="InterPro" id="IPR051446">
    <property type="entry name" value="HTH_trans_reg/aminotransferase"/>
</dbReference>
<dbReference type="PROSITE" id="PS50949">
    <property type="entry name" value="HTH_GNTR"/>
    <property type="match status" value="1"/>
</dbReference>
<name>A0A0L6JPU0_9FIRM</name>
<dbReference type="CDD" id="cd00609">
    <property type="entry name" value="AAT_like"/>
    <property type="match status" value="1"/>
</dbReference>
<keyword evidence="9" id="KW-0238">DNA-binding</keyword>
<dbReference type="CDD" id="cd07377">
    <property type="entry name" value="WHTH_GntR"/>
    <property type="match status" value="1"/>
</dbReference>
<dbReference type="eggNOG" id="COG1167">
    <property type="taxonomic scope" value="Bacteria"/>
</dbReference>
<dbReference type="EC" id="2.6.1.57" evidence="12"/>
<reference evidence="13" key="1">
    <citation type="submission" date="2015-07" db="EMBL/GenBank/DDBJ databases">
        <title>Near-Complete Genome Sequence of the Cellulolytic Bacterium Bacteroides (Pseudobacteroides) cellulosolvens ATCC 35603.</title>
        <authorList>
            <person name="Dassa B."/>
            <person name="Utturkar S.M."/>
            <person name="Klingeman D.M."/>
            <person name="Hurt R.A."/>
            <person name="Keller M."/>
            <person name="Xu J."/>
            <person name="Reddy Y.H.K."/>
            <person name="Borovok I."/>
            <person name="Grinberg I.R."/>
            <person name="Lamed R."/>
            <person name="Zhivin O."/>
            <person name="Bayer E.A."/>
            <person name="Brown S.D."/>
        </authorList>
    </citation>
    <scope>NUCLEOTIDE SEQUENCE [LARGE SCALE GENOMIC DNA]</scope>
    <source>
        <strain evidence="13">DSM 2933</strain>
    </source>
</reference>
<evidence type="ECO:0000256" key="8">
    <source>
        <dbReference type="ARBA" id="ARBA00023015"/>
    </source>
</evidence>
<comment type="subunit">
    <text evidence="4">Homodimer.</text>
</comment>
<comment type="similarity">
    <text evidence="3">Belongs to the class-I pyridoxal-phosphate-dependent aminotransferase family.</text>
</comment>
<dbReference type="EMBL" id="LGTC01000001">
    <property type="protein sequence ID" value="KNY27402.1"/>
    <property type="molecule type" value="Genomic_DNA"/>
</dbReference>
<dbReference type="PANTHER" id="PTHR46577">
    <property type="entry name" value="HTH-TYPE TRANSCRIPTIONAL REGULATORY PROTEIN GABR"/>
    <property type="match status" value="1"/>
</dbReference>
<dbReference type="PANTHER" id="PTHR46577:SF1">
    <property type="entry name" value="HTH-TYPE TRANSCRIPTIONAL REGULATORY PROTEIN GABR"/>
    <property type="match status" value="1"/>
</dbReference>
<dbReference type="FunFam" id="3.40.640.10:FF:000053">
    <property type="entry name" value="Aminotransferase, class I"/>
    <property type="match status" value="1"/>
</dbReference>
<evidence type="ECO:0000313" key="12">
    <source>
        <dbReference type="EMBL" id="KNY27402.1"/>
    </source>
</evidence>
<comment type="caution">
    <text evidence="12">The sequence shown here is derived from an EMBL/GenBank/DDBJ whole genome shotgun (WGS) entry which is preliminary data.</text>
</comment>
<dbReference type="InterPro" id="IPR015422">
    <property type="entry name" value="PyrdxlP-dep_Trfase_small"/>
</dbReference>
<evidence type="ECO:0000256" key="5">
    <source>
        <dbReference type="ARBA" id="ARBA00022576"/>
    </source>
</evidence>
<dbReference type="OrthoDB" id="9808770at2"/>
<dbReference type="SUPFAM" id="SSF46785">
    <property type="entry name" value="Winged helix' DNA-binding domain"/>
    <property type="match status" value="1"/>
</dbReference>
<comment type="cofactor">
    <cofactor evidence="1">
        <name>pyridoxal 5'-phosphate</name>
        <dbReference type="ChEBI" id="CHEBI:597326"/>
    </cofactor>
</comment>
<evidence type="ECO:0000256" key="10">
    <source>
        <dbReference type="ARBA" id="ARBA00023163"/>
    </source>
</evidence>
<dbReference type="SMART" id="SM00345">
    <property type="entry name" value="HTH_GNTR"/>
    <property type="match status" value="1"/>
</dbReference>
<dbReference type="Proteomes" id="UP000036923">
    <property type="component" value="Unassembled WGS sequence"/>
</dbReference>
<dbReference type="PATRIC" id="fig|398512.5.peg.2782"/>
<gene>
    <name evidence="12" type="ORF">Bccel_2673</name>
</gene>
<dbReference type="InterPro" id="IPR015424">
    <property type="entry name" value="PyrdxlP-dep_Trfase"/>
</dbReference>
<evidence type="ECO:0000256" key="4">
    <source>
        <dbReference type="ARBA" id="ARBA00011738"/>
    </source>
</evidence>
<keyword evidence="8" id="KW-0805">Transcription regulation</keyword>